<dbReference type="PIRSF" id="PIRSF017082">
    <property type="entry name" value="YflP"/>
    <property type="match status" value="1"/>
</dbReference>
<dbReference type="EMBL" id="JACCEM010000003">
    <property type="protein sequence ID" value="NYT48943.1"/>
    <property type="molecule type" value="Genomic_DNA"/>
</dbReference>
<dbReference type="PANTHER" id="PTHR42928">
    <property type="entry name" value="TRICARBOXYLATE-BINDING PROTEIN"/>
    <property type="match status" value="1"/>
</dbReference>
<evidence type="ECO:0000313" key="4">
    <source>
        <dbReference type="Proteomes" id="UP000559809"/>
    </source>
</evidence>
<dbReference type="CDD" id="cd13578">
    <property type="entry name" value="PBP2_Bug27"/>
    <property type="match status" value="1"/>
</dbReference>
<dbReference type="Gene3D" id="3.40.190.150">
    <property type="entry name" value="Bordetella uptake gene, domain 1"/>
    <property type="match status" value="1"/>
</dbReference>
<feature type="chain" id="PRO_5032912915" evidence="2">
    <location>
        <begin position="21"/>
        <end position="322"/>
    </location>
</feature>
<proteinExistence type="inferred from homology"/>
<reference evidence="3 4" key="1">
    <citation type="submission" date="2020-07" db="EMBL/GenBank/DDBJ databases">
        <title>Taxonomic revisions and descriptions of new bacterial species based on genomic comparisons in the high-G+C-content subgroup of the family Alcaligenaceae.</title>
        <authorList>
            <person name="Szabo A."/>
            <person name="Felfoldi T."/>
        </authorList>
    </citation>
    <scope>NUCLEOTIDE SEQUENCE [LARGE SCALE GENOMIC DNA]</scope>
    <source>
        <strain evidence="3 4">LMG 24012</strain>
    </source>
</reference>
<dbReference type="AlphaFoldDB" id="A0A853FWG6"/>
<evidence type="ECO:0000256" key="2">
    <source>
        <dbReference type="SAM" id="SignalP"/>
    </source>
</evidence>
<organism evidence="3 4">
    <name type="scientific">Parapusillimonas granuli</name>
    <dbReference type="NCBI Taxonomy" id="380911"/>
    <lineage>
        <taxon>Bacteria</taxon>
        <taxon>Pseudomonadati</taxon>
        <taxon>Pseudomonadota</taxon>
        <taxon>Betaproteobacteria</taxon>
        <taxon>Burkholderiales</taxon>
        <taxon>Alcaligenaceae</taxon>
        <taxon>Parapusillimonas</taxon>
    </lineage>
</organism>
<sequence>MYKKLAAALAILTCSVQAYAQSGTSWPEHPVRIIVPFTAGSFTDTAARAMSRELSTQFGQQFVVENRGGAGSTIGTDVVAKAAADGYTFMVTDNSFAVSAALYKTLPYDPKKDIVQVAQLAEAPAVLVGSTALPAKDLKSVIAAAKAQPESMTFGSGGLGSSAHLAMEAFLLDAGAKLVHVPYKGIAAAMLDVVAGRVDIAIGSVGSTVQYIKDKRVQGLALSGKKRHPMFPEVPTFAEAGYPDYGVMYWFGVMAPAGVPDAILEKLQGGIVKATQSAELRKVFEGAGVAPEATGRREFTQRVAAETALWADVIKRANVKVD</sequence>
<dbReference type="InterPro" id="IPR042100">
    <property type="entry name" value="Bug_dom1"/>
</dbReference>
<evidence type="ECO:0000313" key="3">
    <source>
        <dbReference type="EMBL" id="NYT48943.1"/>
    </source>
</evidence>
<evidence type="ECO:0000256" key="1">
    <source>
        <dbReference type="ARBA" id="ARBA00006987"/>
    </source>
</evidence>
<comment type="similarity">
    <text evidence="1">Belongs to the UPF0065 (bug) family.</text>
</comment>
<dbReference type="Pfam" id="PF03401">
    <property type="entry name" value="TctC"/>
    <property type="match status" value="1"/>
</dbReference>
<dbReference type="PANTHER" id="PTHR42928:SF5">
    <property type="entry name" value="BLR1237 PROTEIN"/>
    <property type="match status" value="1"/>
</dbReference>
<gene>
    <name evidence="3" type="ORF">H0A72_06425</name>
</gene>
<dbReference type="InterPro" id="IPR005064">
    <property type="entry name" value="BUG"/>
</dbReference>
<dbReference type="RefSeq" id="WP_180154242.1">
    <property type="nucleotide sequence ID" value="NZ_JACCEM010000003.1"/>
</dbReference>
<accession>A0A853FWG6</accession>
<keyword evidence="4" id="KW-1185">Reference proteome</keyword>
<protein>
    <submittedName>
        <fullName evidence="3">Tripartite tricarboxylate transporter substrate binding protein</fullName>
    </submittedName>
</protein>
<dbReference type="SUPFAM" id="SSF53850">
    <property type="entry name" value="Periplasmic binding protein-like II"/>
    <property type="match status" value="1"/>
</dbReference>
<name>A0A853FWG6_9BURK</name>
<comment type="caution">
    <text evidence="3">The sequence shown here is derived from an EMBL/GenBank/DDBJ whole genome shotgun (WGS) entry which is preliminary data.</text>
</comment>
<dbReference type="Gene3D" id="3.40.190.10">
    <property type="entry name" value="Periplasmic binding protein-like II"/>
    <property type="match status" value="1"/>
</dbReference>
<feature type="signal peptide" evidence="2">
    <location>
        <begin position="1"/>
        <end position="20"/>
    </location>
</feature>
<keyword evidence="2" id="KW-0732">Signal</keyword>
<dbReference type="Proteomes" id="UP000559809">
    <property type="component" value="Unassembled WGS sequence"/>
</dbReference>